<feature type="region of interest" description="Disordered" evidence="1">
    <location>
        <begin position="78"/>
        <end position="101"/>
    </location>
</feature>
<organism evidence="2 3">
    <name type="scientific">Jaapia argillacea MUCL 33604</name>
    <dbReference type="NCBI Taxonomy" id="933084"/>
    <lineage>
        <taxon>Eukaryota</taxon>
        <taxon>Fungi</taxon>
        <taxon>Dikarya</taxon>
        <taxon>Basidiomycota</taxon>
        <taxon>Agaricomycotina</taxon>
        <taxon>Agaricomycetes</taxon>
        <taxon>Agaricomycetidae</taxon>
        <taxon>Jaapiales</taxon>
        <taxon>Jaapiaceae</taxon>
        <taxon>Jaapia</taxon>
    </lineage>
</organism>
<protein>
    <submittedName>
        <fullName evidence="2">Uncharacterized protein</fullName>
    </submittedName>
</protein>
<dbReference type="AlphaFoldDB" id="A0A067QE16"/>
<dbReference type="HOGENOM" id="CLU_2292112_0_0_1"/>
<gene>
    <name evidence="2" type="ORF">JAAARDRAFT_31231</name>
</gene>
<evidence type="ECO:0000256" key="1">
    <source>
        <dbReference type="SAM" id="MobiDB-lite"/>
    </source>
</evidence>
<keyword evidence="3" id="KW-1185">Reference proteome</keyword>
<name>A0A067QE16_9AGAM</name>
<evidence type="ECO:0000313" key="2">
    <source>
        <dbReference type="EMBL" id="KDQ61752.1"/>
    </source>
</evidence>
<dbReference type="InParanoid" id="A0A067QE16"/>
<proteinExistence type="predicted"/>
<evidence type="ECO:0000313" key="3">
    <source>
        <dbReference type="Proteomes" id="UP000027265"/>
    </source>
</evidence>
<dbReference type="EMBL" id="KL197712">
    <property type="protein sequence ID" value="KDQ61752.1"/>
    <property type="molecule type" value="Genomic_DNA"/>
</dbReference>
<feature type="compositionally biased region" description="Basic and acidic residues" evidence="1">
    <location>
        <begin position="92"/>
        <end position="101"/>
    </location>
</feature>
<dbReference type="Proteomes" id="UP000027265">
    <property type="component" value="Unassembled WGS sequence"/>
</dbReference>
<sequence length="101" mass="10679">MSLSTPPPAEHSCLRLPATPQRNSQATDESLAHGAASATNSETERNPKISKYCLLGRGTRIIGVQRVPADGETLGDNDVVGKVSWPGGSRQNEGKRIDPAT</sequence>
<accession>A0A067QE16</accession>
<feature type="region of interest" description="Disordered" evidence="1">
    <location>
        <begin position="1"/>
        <end position="49"/>
    </location>
</feature>
<reference evidence="3" key="1">
    <citation type="journal article" date="2014" name="Proc. Natl. Acad. Sci. U.S.A.">
        <title>Extensive sampling of basidiomycete genomes demonstrates inadequacy of the white-rot/brown-rot paradigm for wood decay fungi.</title>
        <authorList>
            <person name="Riley R."/>
            <person name="Salamov A.A."/>
            <person name="Brown D.W."/>
            <person name="Nagy L.G."/>
            <person name="Floudas D."/>
            <person name="Held B.W."/>
            <person name="Levasseur A."/>
            <person name="Lombard V."/>
            <person name="Morin E."/>
            <person name="Otillar R."/>
            <person name="Lindquist E.A."/>
            <person name="Sun H."/>
            <person name="LaButti K.M."/>
            <person name="Schmutz J."/>
            <person name="Jabbour D."/>
            <person name="Luo H."/>
            <person name="Baker S.E."/>
            <person name="Pisabarro A.G."/>
            <person name="Walton J.D."/>
            <person name="Blanchette R.A."/>
            <person name="Henrissat B."/>
            <person name="Martin F."/>
            <person name="Cullen D."/>
            <person name="Hibbett D.S."/>
            <person name="Grigoriev I.V."/>
        </authorList>
    </citation>
    <scope>NUCLEOTIDE SEQUENCE [LARGE SCALE GENOMIC DNA]</scope>
    <source>
        <strain evidence="3">MUCL 33604</strain>
    </source>
</reference>